<proteinExistence type="predicted"/>
<dbReference type="Pfam" id="PF00646">
    <property type="entry name" value="F-box"/>
    <property type="match status" value="1"/>
</dbReference>
<comment type="caution">
    <text evidence="3">The sequence shown here is derived from an EMBL/GenBank/DDBJ whole genome shotgun (WGS) entry which is preliminary data.</text>
</comment>
<feature type="compositionally biased region" description="Basic and acidic residues" evidence="1">
    <location>
        <begin position="15"/>
        <end position="33"/>
    </location>
</feature>
<organism evidence="3 4">
    <name type="scientific">Grifola frondosa</name>
    <name type="common">Maitake</name>
    <name type="synonym">Polyporus frondosus</name>
    <dbReference type="NCBI Taxonomy" id="5627"/>
    <lineage>
        <taxon>Eukaryota</taxon>
        <taxon>Fungi</taxon>
        <taxon>Dikarya</taxon>
        <taxon>Basidiomycota</taxon>
        <taxon>Agaricomycotina</taxon>
        <taxon>Agaricomycetes</taxon>
        <taxon>Polyporales</taxon>
        <taxon>Grifolaceae</taxon>
        <taxon>Grifola</taxon>
    </lineage>
</organism>
<evidence type="ECO:0000259" key="2">
    <source>
        <dbReference type="PROSITE" id="PS50181"/>
    </source>
</evidence>
<evidence type="ECO:0000313" key="3">
    <source>
        <dbReference type="EMBL" id="OBZ73153.1"/>
    </source>
</evidence>
<feature type="region of interest" description="Disordered" evidence="1">
    <location>
        <begin position="1"/>
        <end position="33"/>
    </location>
</feature>
<dbReference type="SUPFAM" id="SSF81383">
    <property type="entry name" value="F-box domain"/>
    <property type="match status" value="1"/>
</dbReference>
<dbReference type="STRING" id="5627.A0A1C7M8A8"/>
<feature type="domain" description="F-box" evidence="2">
    <location>
        <begin position="145"/>
        <end position="190"/>
    </location>
</feature>
<keyword evidence="4" id="KW-1185">Reference proteome</keyword>
<feature type="compositionally biased region" description="Basic residues" evidence="1">
    <location>
        <begin position="1"/>
        <end position="10"/>
    </location>
</feature>
<dbReference type="Proteomes" id="UP000092993">
    <property type="component" value="Unassembled WGS sequence"/>
</dbReference>
<accession>A0A1C7M8A8</accession>
<gene>
    <name evidence="3" type="ORF">A0H81_07094</name>
</gene>
<evidence type="ECO:0000256" key="1">
    <source>
        <dbReference type="SAM" id="MobiDB-lite"/>
    </source>
</evidence>
<dbReference type="EMBL" id="LUGG01000007">
    <property type="protein sequence ID" value="OBZ73153.1"/>
    <property type="molecule type" value="Genomic_DNA"/>
</dbReference>
<evidence type="ECO:0000313" key="4">
    <source>
        <dbReference type="Proteomes" id="UP000092993"/>
    </source>
</evidence>
<dbReference type="PROSITE" id="PS50181">
    <property type="entry name" value="FBOX"/>
    <property type="match status" value="1"/>
</dbReference>
<dbReference type="OrthoDB" id="3259156at2759"/>
<sequence length="312" mass="35099">MSFFNRRRGRQPQQESDRLKNIPDPSHASEKSSIRRFRHISTFTLFSSKFSRRPVENTVDFPTGSYRYGSRSPSPDPSLDIRMPAGLGRRASEMEERDCEGPLRQEGVNKYHDRQRSVSSPPFSQLMRWREGLASSDEHHSMASRSAITRIPPELLSTVFSFGARTDILSLAQVSKMFRSSALQALYSVLDLRDLDDERMERCVASIASRRDVAGLVRVFGCRSLPSYDNGPTSLTTVTFAIAFANMSQLSTLILPRFDANILFHAPFSLNSLTLLSTTISPDEFPWVHVLAGWSAVHTLTLPSQSPSRQLV</sequence>
<dbReference type="InterPro" id="IPR001810">
    <property type="entry name" value="F-box_dom"/>
</dbReference>
<name>A0A1C7M8A8_GRIFR</name>
<reference evidence="3 4" key="1">
    <citation type="submission" date="2016-03" db="EMBL/GenBank/DDBJ databases">
        <title>Whole genome sequencing of Grifola frondosa 9006-11.</title>
        <authorList>
            <person name="Min B."/>
            <person name="Park H."/>
            <person name="Kim J.-G."/>
            <person name="Cho H."/>
            <person name="Oh Y.-L."/>
            <person name="Kong W.-S."/>
            <person name="Choi I.-G."/>
        </authorList>
    </citation>
    <scope>NUCLEOTIDE SEQUENCE [LARGE SCALE GENOMIC DNA]</scope>
    <source>
        <strain evidence="3 4">9006-11</strain>
    </source>
</reference>
<protein>
    <recommendedName>
        <fullName evidence="2">F-box domain-containing protein</fullName>
    </recommendedName>
</protein>
<dbReference type="AlphaFoldDB" id="A0A1C7M8A8"/>
<dbReference type="Gene3D" id="1.20.1280.50">
    <property type="match status" value="1"/>
</dbReference>
<dbReference type="InterPro" id="IPR036047">
    <property type="entry name" value="F-box-like_dom_sf"/>
</dbReference>